<evidence type="ECO:0000256" key="1">
    <source>
        <dbReference type="ARBA" id="ARBA00022729"/>
    </source>
</evidence>
<keyword evidence="4" id="KW-0802">TPR repeat</keyword>
<keyword evidence="2" id="KW-0472">Membrane</keyword>
<dbReference type="InterPro" id="IPR011990">
    <property type="entry name" value="TPR-like_helical_dom_sf"/>
</dbReference>
<organism evidence="7 8">
    <name type="scientific">Anaeromyxobacter oryzae</name>
    <dbReference type="NCBI Taxonomy" id="2918170"/>
    <lineage>
        <taxon>Bacteria</taxon>
        <taxon>Pseudomonadati</taxon>
        <taxon>Myxococcota</taxon>
        <taxon>Myxococcia</taxon>
        <taxon>Myxococcales</taxon>
        <taxon>Cystobacterineae</taxon>
        <taxon>Anaeromyxobacteraceae</taxon>
        <taxon>Anaeromyxobacter</taxon>
    </lineage>
</organism>
<evidence type="ECO:0000259" key="6">
    <source>
        <dbReference type="Pfam" id="PF13525"/>
    </source>
</evidence>
<dbReference type="Pfam" id="PF13525">
    <property type="entry name" value="YfiO"/>
    <property type="match status" value="1"/>
</dbReference>
<feature type="chain" id="PRO_5046412140" description="Outer membrane lipoprotein BamD-like domain-containing protein" evidence="5">
    <location>
        <begin position="18"/>
        <end position="264"/>
    </location>
</feature>
<evidence type="ECO:0000313" key="8">
    <source>
        <dbReference type="Proteomes" id="UP001162891"/>
    </source>
</evidence>
<evidence type="ECO:0000313" key="7">
    <source>
        <dbReference type="EMBL" id="BDG04886.1"/>
    </source>
</evidence>
<dbReference type="InterPro" id="IPR019734">
    <property type="entry name" value="TPR_rpt"/>
</dbReference>
<protein>
    <recommendedName>
        <fullName evidence="6">Outer membrane lipoprotein BamD-like domain-containing protein</fullName>
    </recommendedName>
</protein>
<dbReference type="PANTHER" id="PTHR37423">
    <property type="entry name" value="SOLUBLE LYTIC MUREIN TRANSGLYCOSYLASE-RELATED"/>
    <property type="match status" value="1"/>
</dbReference>
<feature type="repeat" description="TPR" evidence="4">
    <location>
        <begin position="74"/>
        <end position="107"/>
    </location>
</feature>
<sequence>MRRIASLAALTALVALSAACTTKHTTFTGELKLGKSAEENYAAGVDELKAKNYPEAVKFFEYVKSKFPFTKYAALADLRLADAKFDQDRFAEAAESYKQFVTLHPTSEDVDYAEYRAGLSYFKDAPGDFALFPPAYEKDQRQTEKAVQTLEDFLRTREGKDSQWVQEGRKVLAEAKARLAAREWYVAEYYWSREKWAGAAGRYENLVKQYPGSRHEAEALWKMAKAYERLKENFRARTALQQLIVKHPDDPRRAEAEKLLAALR</sequence>
<evidence type="ECO:0000256" key="2">
    <source>
        <dbReference type="ARBA" id="ARBA00023136"/>
    </source>
</evidence>
<dbReference type="PROSITE" id="PS51257">
    <property type="entry name" value="PROKAR_LIPOPROTEIN"/>
    <property type="match status" value="1"/>
</dbReference>
<dbReference type="Gene3D" id="1.25.40.10">
    <property type="entry name" value="Tetratricopeptide repeat domain"/>
    <property type="match status" value="1"/>
</dbReference>
<keyword evidence="8" id="KW-1185">Reference proteome</keyword>
<dbReference type="PROSITE" id="PS50005">
    <property type="entry name" value="TPR"/>
    <property type="match status" value="1"/>
</dbReference>
<dbReference type="NCBIfam" id="TIGR03302">
    <property type="entry name" value="OM_YfiO"/>
    <property type="match status" value="1"/>
</dbReference>
<feature type="signal peptide" evidence="5">
    <location>
        <begin position="1"/>
        <end position="17"/>
    </location>
</feature>
<evidence type="ECO:0000256" key="5">
    <source>
        <dbReference type="SAM" id="SignalP"/>
    </source>
</evidence>
<evidence type="ECO:0000256" key="3">
    <source>
        <dbReference type="ARBA" id="ARBA00023237"/>
    </source>
</evidence>
<gene>
    <name evidence="7" type="ORF">AMOR_38820</name>
</gene>
<dbReference type="RefSeq" id="WP_248353400.1">
    <property type="nucleotide sequence ID" value="NZ_AP025591.1"/>
</dbReference>
<dbReference type="SUPFAM" id="SSF48452">
    <property type="entry name" value="TPR-like"/>
    <property type="match status" value="1"/>
</dbReference>
<feature type="domain" description="Outer membrane lipoprotein BamD-like" evidence="6">
    <location>
        <begin position="36"/>
        <end position="239"/>
    </location>
</feature>
<accession>A0ABN6MVC0</accession>
<keyword evidence="3" id="KW-0998">Cell outer membrane</keyword>
<proteinExistence type="predicted"/>
<dbReference type="Proteomes" id="UP001162891">
    <property type="component" value="Chromosome"/>
</dbReference>
<evidence type="ECO:0000256" key="4">
    <source>
        <dbReference type="PROSITE-ProRule" id="PRU00339"/>
    </source>
</evidence>
<dbReference type="PANTHER" id="PTHR37423:SF6">
    <property type="entry name" value="CELL DIVISION COORDINATOR CPOB"/>
    <property type="match status" value="1"/>
</dbReference>
<dbReference type="InterPro" id="IPR039565">
    <property type="entry name" value="BamD-like"/>
</dbReference>
<reference evidence="8" key="1">
    <citation type="journal article" date="2022" name="Int. J. Syst. Evol. Microbiol.">
        <title>Anaeromyxobacter oryzae sp. nov., Anaeromyxobacter diazotrophicus sp. nov. and Anaeromyxobacter paludicola sp. nov., isolated from paddy soils.</title>
        <authorList>
            <person name="Itoh H."/>
            <person name="Xu Z."/>
            <person name="Mise K."/>
            <person name="Masuda Y."/>
            <person name="Ushijima N."/>
            <person name="Hayakawa C."/>
            <person name="Shiratori Y."/>
            <person name="Senoo K."/>
        </authorList>
    </citation>
    <scope>NUCLEOTIDE SEQUENCE [LARGE SCALE GENOMIC DNA]</scope>
    <source>
        <strain evidence="8">Red232</strain>
    </source>
</reference>
<keyword evidence="1 5" id="KW-0732">Signal</keyword>
<dbReference type="InterPro" id="IPR017689">
    <property type="entry name" value="BamD"/>
</dbReference>
<dbReference type="EMBL" id="AP025591">
    <property type="protein sequence ID" value="BDG04886.1"/>
    <property type="molecule type" value="Genomic_DNA"/>
</dbReference>
<name>A0ABN6MVC0_9BACT</name>